<evidence type="ECO:0000313" key="1">
    <source>
        <dbReference type="EMBL" id="KAA6305602.1"/>
    </source>
</evidence>
<name>A0A5J4P8I8_9ZZZZ</name>
<organism evidence="1">
    <name type="scientific">termite gut metagenome</name>
    <dbReference type="NCBI Taxonomy" id="433724"/>
    <lineage>
        <taxon>unclassified sequences</taxon>
        <taxon>metagenomes</taxon>
        <taxon>organismal metagenomes</taxon>
    </lineage>
</organism>
<dbReference type="AlphaFoldDB" id="A0A5J4P8I8"/>
<gene>
    <name evidence="1" type="ORF">EZS27_042745</name>
</gene>
<sequence length="58" mass="6646">LPAYFRFSPLSLSLPVGIFRVSLWEFFNGIPTEDMLEVSSEVCMGVRDTLDLSFLRFV</sequence>
<dbReference type="EMBL" id="SNRY01010567">
    <property type="protein sequence ID" value="KAA6305602.1"/>
    <property type="molecule type" value="Genomic_DNA"/>
</dbReference>
<reference evidence="1" key="1">
    <citation type="submission" date="2019-03" db="EMBL/GenBank/DDBJ databases">
        <title>Single cell metagenomics reveals metabolic interactions within the superorganism composed of flagellate Streblomastix strix and complex community of Bacteroidetes bacteria on its surface.</title>
        <authorList>
            <person name="Treitli S.C."/>
            <person name="Kolisko M."/>
            <person name="Husnik F."/>
            <person name="Keeling P."/>
            <person name="Hampl V."/>
        </authorList>
    </citation>
    <scope>NUCLEOTIDE SEQUENCE</scope>
    <source>
        <strain evidence="1">STM</strain>
    </source>
</reference>
<proteinExistence type="predicted"/>
<comment type="caution">
    <text evidence="1">The sequence shown here is derived from an EMBL/GenBank/DDBJ whole genome shotgun (WGS) entry which is preliminary data.</text>
</comment>
<accession>A0A5J4P8I8</accession>
<protein>
    <submittedName>
        <fullName evidence="1">Uncharacterized protein</fullName>
    </submittedName>
</protein>
<feature type="non-terminal residue" evidence="1">
    <location>
        <position position="1"/>
    </location>
</feature>